<accession>A0A4Q0XFX8</accession>
<dbReference type="GO" id="GO:0006508">
    <property type="term" value="P:proteolysis"/>
    <property type="evidence" value="ECO:0007669"/>
    <property type="project" value="UniProtKB-KW"/>
</dbReference>
<reference evidence="1 2" key="1">
    <citation type="submission" date="2019-01" db="EMBL/GenBank/DDBJ databases">
        <title>Genome sequence of the Antarctic species Gelidibacter gilvus ACAM 158(T).</title>
        <authorList>
            <person name="Bowman J.P."/>
        </authorList>
    </citation>
    <scope>NUCLEOTIDE SEQUENCE [LARGE SCALE GENOMIC DNA]</scope>
    <source>
        <strain evidence="1 2">IC158</strain>
    </source>
</reference>
<evidence type="ECO:0000313" key="1">
    <source>
        <dbReference type="EMBL" id="RXJ45619.1"/>
    </source>
</evidence>
<comment type="caution">
    <text evidence="1">The sequence shown here is derived from an EMBL/GenBank/DDBJ whole genome shotgun (WGS) entry which is preliminary data.</text>
</comment>
<sequence>MKRRFLLSFILFYSAFMIGQNKIDIDARFNMQQKNAKIAQTLSYQNTTNDTLSKIYLNDWSNSFSTKHTPLAKRFAEEYSTKFHFAKNDMRGFTNITSLKDSAGQELNHTRLKSHPDVLEVELSEPLLPNASYHIELSYNLQFPDDTFTDYGATSNNELNLKYWYITPAVYDGEWHYYSNKNLNDLYVPKADIHLKVEFPKNYGIYSELTIQDVEQNDSTQTFYYYGKDRVDSKLYINRFPKFNFVQTDNFTIITDLENEGIMPADRAIITDKITQFITKNLGKYPHNYLLVTDIEYKTDPLYGLNQLPKFFNPFPGNLQYELKLLKTTLNNYLDNTLLLNPREDYWLKDAIQIYFLMKYVEDNYPNLKLLGTLANIWGLRSFHAADVDFNEQYNLYFMQMARSNRDQSLTLPKDQLLKFNANIAGKYKAGIGLKYLNDFVDYDIVEKTIFEYLGNFRLKPTTSADFETLLKKNTTKDVDWFFKDYIGSRKKIDFRIKNVVKSEDSVTFTIKNKRENNVPVSLFTLKNDSVLSKTWIENIQGSKTLTIPRNDATKLVLNYDNIIPEYNLRDNWKSLKGWFFNNKPLQFRLFKDIEDPNYNQVFFMPLVEYNNIYDGFTLGAKAYNKTLLMKNLSYQITPKYGFNSKTLTGGAVGIYTQHLEDQNLFRINYGLGASYASFAKDAFVTKISPSVSLYFRDNDNFRSNKSSYINVRYLDISRNVKDKSTVVVKDPDYSVFNIRYINAHTDLIDYSKFYYDFQIAKKFGKIALNYEWRKLTEGNRQLNFRFFAGTFLYNNTDENSDYFSFALDRPTDYLFDYNYLGRSESSGIFSQQIIIAEGGFKSKLETPFANQWMTTANMSTTLWRFIEAYGDVGLVKNKAVNPKFVFDSGIKLDLVTDYFELYFPIYSSLGWEVDEPNYSQRIRIKFTVDPEVLLGLFRRKWY</sequence>
<name>A0A4Q0XFX8_9FLAO</name>
<keyword evidence="1" id="KW-0645">Protease</keyword>
<gene>
    <name evidence="1" type="ORF">ESZ48_15520</name>
</gene>
<evidence type="ECO:0000313" key="2">
    <source>
        <dbReference type="Proteomes" id="UP000289792"/>
    </source>
</evidence>
<dbReference type="InterPro" id="IPR027268">
    <property type="entry name" value="Peptidase_M4/M1_CTD_sf"/>
</dbReference>
<keyword evidence="2" id="KW-1185">Reference proteome</keyword>
<protein>
    <submittedName>
        <fullName evidence="1">Metalloprotease</fullName>
    </submittedName>
</protein>
<dbReference type="GO" id="GO:0008237">
    <property type="term" value="F:metallopeptidase activity"/>
    <property type="evidence" value="ECO:0007669"/>
    <property type="project" value="UniProtKB-KW"/>
</dbReference>
<dbReference type="Gene3D" id="1.10.390.10">
    <property type="entry name" value="Neutral Protease Domain 2"/>
    <property type="match status" value="1"/>
</dbReference>
<keyword evidence="1" id="KW-0378">Hydrolase</keyword>
<dbReference type="AlphaFoldDB" id="A0A4Q0XFX8"/>
<dbReference type="OrthoDB" id="9813075at2"/>
<organism evidence="1 2">
    <name type="scientific">Gelidibacter gilvus</name>
    <dbReference type="NCBI Taxonomy" id="59602"/>
    <lineage>
        <taxon>Bacteria</taxon>
        <taxon>Pseudomonadati</taxon>
        <taxon>Bacteroidota</taxon>
        <taxon>Flavobacteriia</taxon>
        <taxon>Flavobacteriales</taxon>
        <taxon>Flavobacteriaceae</taxon>
        <taxon>Gelidibacter</taxon>
    </lineage>
</organism>
<dbReference type="EMBL" id="SDDZ01000012">
    <property type="protein sequence ID" value="RXJ45619.1"/>
    <property type="molecule type" value="Genomic_DNA"/>
</dbReference>
<keyword evidence="1" id="KW-0482">Metalloprotease</keyword>
<proteinExistence type="predicted"/>
<dbReference type="Proteomes" id="UP000289792">
    <property type="component" value="Unassembled WGS sequence"/>
</dbReference>